<dbReference type="PROSITE" id="PS00615">
    <property type="entry name" value="C_TYPE_LECTIN_1"/>
    <property type="match status" value="1"/>
</dbReference>
<gene>
    <name evidence="3" type="ORF">ANN_12904</name>
</gene>
<dbReference type="InterPro" id="IPR016186">
    <property type="entry name" value="C-type_lectin-like/link_sf"/>
</dbReference>
<feature type="non-terminal residue" evidence="3">
    <location>
        <position position="1"/>
    </location>
</feature>
<evidence type="ECO:0000256" key="1">
    <source>
        <dbReference type="ARBA" id="ARBA00023157"/>
    </source>
</evidence>
<dbReference type="Gene3D" id="3.10.100.10">
    <property type="entry name" value="Mannose-Binding Protein A, subunit A"/>
    <property type="match status" value="1"/>
</dbReference>
<dbReference type="PROSITE" id="PS50041">
    <property type="entry name" value="C_TYPE_LECTIN_2"/>
    <property type="match status" value="1"/>
</dbReference>
<name>A0ABQ8TK37_PERAM</name>
<dbReference type="CDD" id="cd00037">
    <property type="entry name" value="CLECT"/>
    <property type="match status" value="1"/>
</dbReference>
<dbReference type="SUPFAM" id="SSF56436">
    <property type="entry name" value="C-type lectin-like"/>
    <property type="match status" value="1"/>
</dbReference>
<dbReference type="InterPro" id="IPR016187">
    <property type="entry name" value="CTDL_fold"/>
</dbReference>
<evidence type="ECO:0000313" key="3">
    <source>
        <dbReference type="EMBL" id="KAJ4446210.1"/>
    </source>
</evidence>
<dbReference type="SMART" id="SM00034">
    <property type="entry name" value="CLECT"/>
    <property type="match status" value="1"/>
</dbReference>
<feature type="domain" description="C-type lectin" evidence="2">
    <location>
        <begin position="19"/>
        <end position="129"/>
    </location>
</feature>
<comment type="caution">
    <text evidence="3">The sequence shown here is derived from an EMBL/GenBank/DDBJ whole genome shotgun (WGS) entry which is preliminary data.</text>
</comment>
<evidence type="ECO:0000313" key="4">
    <source>
        <dbReference type="Proteomes" id="UP001148838"/>
    </source>
</evidence>
<accession>A0ABQ8TK37</accession>
<dbReference type="InterPro" id="IPR001304">
    <property type="entry name" value="C-type_lectin-like"/>
</dbReference>
<evidence type="ECO:0000259" key="2">
    <source>
        <dbReference type="PROSITE" id="PS50041"/>
    </source>
</evidence>
<dbReference type="PANTHER" id="PTHR22803">
    <property type="entry name" value="MANNOSE, PHOSPHOLIPASE, LECTIN RECEPTOR RELATED"/>
    <property type="match status" value="1"/>
</dbReference>
<dbReference type="Proteomes" id="UP001148838">
    <property type="component" value="Unassembled WGS sequence"/>
</dbReference>
<organism evidence="3 4">
    <name type="scientific">Periplaneta americana</name>
    <name type="common">American cockroach</name>
    <name type="synonym">Blatta americana</name>
    <dbReference type="NCBI Taxonomy" id="6978"/>
    <lineage>
        <taxon>Eukaryota</taxon>
        <taxon>Metazoa</taxon>
        <taxon>Ecdysozoa</taxon>
        <taxon>Arthropoda</taxon>
        <taxon>Hexapoda</taxon>
        <taxon>Insecta</taxon>
        <taxon>Pterygota</taxon>
        <taxon>Neoptera</taxon>
        <taxon>Polyneoptera</taxon>
        <taxon>Dictyoptera</taxon>
        <taxon>Blattodea</taxon>
        <taxon>Blattoidea</taxon>
        <taxon>Blattidae</taxon>
        <taxon>Blattinae</taxon>
        <taxon>Periplaneta</taxon>
    </lineage>
</organism>
<protein>
    <recommendedName>
        <fullName evidence="2">C-type lectin domain-containing protein</fullName>
    </recommendedName>
</protein>
<dbReference type="EMBL" id="JAJSOF020000009">
    <property type="protein sequence ID" value="KAJ4446210.1"/>
    <property type="molecule type" value="Genomic_DNA"/>
</dbReference>
<dbReference type="InterPro" id="IPR050111">
    <property type="entry name" value="C-type_lectin/snaclec_domain"/>
</dbReference>
<sequence length="132" mass="14857">PPSRTHNPDYVLVSGHGYYKYHSEGVTWDEARRKCEQEGAHLAIMNSEAEAKALAALITSGSWAHIGNWDTEKKGKFVTIFNQSLDEAGYNKWYPGEPDYPGVQNCGLLHPNSLLGNTPCEYKFTFICEFEN</sequence>
<reference evidence="3 4" key="1">
    <citation type="journal article" date="2022" name="Allergy">
        <title>Genome assembly and annotation of Periplaneta americana reveal a comprehensive cockroach allergen profile.</title>
        <authorList>
            <person name="Wang L."/>
            <person name="Xiong Q."/>
            <person name="Saelim N."/>
            <person name="Wang L."/>
            <person name="Nong W."/>
            <person name="Wan A.T."/>
            <person name="Shi M."/>
            <person name="Liu X."/>
            <person name="Cao Q."/>
            <person name="Hui J.H.L."/>
            <person name="Sookrung N."/>
            <person name="Leung T.F."/>
            <person name="Tungtrongchitr A."/>
            <person name="Tsui S.K.W."/>
        </authorList>
    </citation>
    <scope>NUCLEOTIDE SEQUENCE [LARGE SCALE GENOMIC DNA]</scope>
    <source>
        <strain evidence="3">PWHHKU_190912</strain>
    </source>
</reference>
<keyword evidence="1" id="KW-1015">Disulfide bond</keyword>
<dbReference type="Pfam" id="PF00059">
    <property type="entry name" value="Lectin_C"/>
    <property type="match status" value="1"/>
</dbReference>
<dbReference type="InterPro" id="IPR018378">
    <property type="entry name" value="C-type_lectin_CS"/>
</dbReference>
<keyword evidence="4" id="KW-1185">Reference proteome</keyword>
<proteinExistence type="predicted"/>